<dbReference type="PANTHER" id="PTHR35342:SF5">
    <property type="entry name" value="TRICARBOXYLIC TRANSPORT PROTEIN"/>
    <property type="match status" value="1"/>
</dbReference>
<evidence type="ECO:0000256" key="1">
    <source>
        <dbReference type="SAM" id="Phobius"/>
    </source>
</evidence>
<dbReference type="AlphaFoldDB" id="A0A0F8ZCU9"/>
<feature type="transmembrane region" description="Helical" evidence="1">
    <location>
        <begin position="110"/>
        <end position="134"/>
    </location>
</feature>
<keyword evidence="1" id="KW-0472">Membrane</keyword>
<dbReference type="InterPro" id="IPR002823">
    <property type="entry name" value="DUF112_TM"/>
</dbReference>
<comment type="caution">
    <text evidence="3">The sequence shown here is derived from an EMBL/GenBank/DDBJ whole genome shotgun (WGS) entry which is preliminary data.</text>
</comment>
<sequence length="152" mass="15463">MFDGIMLGLSTVLDWNNLLYVIVGCFVGTFIGMLPGLGPITAIALMIPITYSIGADSGMILMAGVYYGAIFGGSTSSILINAPGVAGTVASSFDGYPLAKQGHAGKALAIAAYSSFIGGTVGAILLMVAAPLLAKVSLSFQSPDYVVLMFLG</sequence>
<reference evidence="3" key="1">
    <citation type="journal article" date="2015" name="Nature">
        <title>Complex archaea that bridge the gap between prokaryotes and eukaryotes.</title>
        <authorList>
            <person name="Spang A."/>
            <person name="Saw J.H."/>
            <person name="Jorgensen S.L."/>
            <person name="Zaremba-Niedzwiedzka K."/>
            <person name="Martijn J."/>
            <person name="Lind A.E."/>
            <person name="van Eijk R."/>
            <person name="Schleper C."/>
            <person name="Guy L."/>
            <person name="Ettema T.J."/>
        </authorList>
    </citation>
    <scope>NUCLEOTIDE SEQUENCE</scope>
</reference>
<evidence type="ECO:0000259" key="2">
    <source>
        <dbReference type="Pfam" id="PF01970"/>
    </source>
</evidence>
<evidence type="ECO:0000313" key="3">
    <source>
        <dbReference type="EMBL" id="KKK64324.1"/>
    </source>
</evidence>
<name>A0A0F8ZCU9_9ZZZZ</name>
<feature type="non-terminal residue" evidence="3">
    <location>
        <position position="152"/>
    </location>
</feature>
<keyword evidence="1" id="KW-1133">Transmembrane helix</keyword>
<feature type="transmembrane region" description="Helical" evidence="1">
    <location>
        <begin position="20"/>
        <end position="47"/>
    </location>
</feature>
<proteinExistence type="predicted"/>
<feature type="domain" description="DUF112" evidence="2">
    <location>
        <begin position="18"/>
        <end position="152"/>
    </location>
</feature>
<gene>
    <name evidence="3" type="ORF">LCGC14_2985370</name>
</gene>
<accession>A0A0F8ZCU9</accession>
<protein>
    <recommendedName>
        <fullName evidence="2">DUF112 domain-containing protein</fullName>
    </recommendedName>
</protein>
<keyword evidence="1" id="KW-0812">Transmembrane</keyword>
<dbReference type="EMBL" id="LAZR01061070">
    <property type="protein sequence ID" value="KKK64324.1"/>
    <property type="molecule type" value="Genomic_DNA"/>
</dbReference>
<dbReference type="PANTHER" id="PTHR35342">
    <property type="entry name" value="TRICARBOXYLIC TRANSPORT PROTEIN"/>
    <property type="match status" value="1"/>
</dbReference>
<organism evidence="3">
    <name type="scientific">marine sediment metagenome</name>
    <dbReference type="NCBI Taxonomy" id="412755"/>
    <lineage>
        <taxon>unclassified sequences</taxon>
        <taxon>metagenomes</taxon>
        <taxon>ecological metagenomes</taxon>
    </lineage>
</organism>
<feature type="transmembrane region" description="Helical" evidence="1">
    <location>
        <begin position="59"/>
        <end position="80"/>
    </location>
</feature>
<dbReference type="Pfam" id="PF01970">
    <property type="entry name" value="TctA"/>
    <property type="match status" value="1"/>
</dbReference>